<evidence type="ECO:0000313" key="2">
    <source>
        <dbReference type="EMBL" id="QHT65608.1"/>
    </source>
</evidence>
<dbReference type="Proteomes" id="UP000480178">
    <property type="component" value="Chromosome"/>
</dbReference>
<evidence type="ECO:0000259" key="1">
    <source>
        <dbReference type="Pfam" id="PF13628"/>
    </source>
</evidence>
<dbReference type="KEGG" id="rhoz:GXP67_02480"/>
<dbReference type="Pfam" id="PF13628">
    <property type="entry name" value="DUF4142"/>
    <property type="match status" value="1"/>
</dbReference>
<evidence type="ECO:0000313" key="3">
    <source>
        <dbReference type="Proteomes" id="UP000480178"/>
    </source>
</evidence>
<organism evidence="2 3">
    <name type="scientific">Rhodocytophaga rosea</name>
    <dbReference type="NCBI Taxonomy" id="2704465"/>
    <lineage>
        <taxon>Bacteria</taxon>
        <taxon>Pseudomonadati</taxon>
        <taxon>Bacteroidota</taxon>
        <taxon>Cytophagia</taxon>
        <taxon>Cytophagales</taxon>
        <taxon>Rhodocytophagaceae</taxon>
        <taxon>Rhodocytophaga</taxon>
    </lineage>
</organism>
<dbReference type="RefSeq" id="WP_162441690.1">
    <property type="nucleotide sequence ID" value="NZ_CP048222.1"/>
</dbReference>
<dbReference type="AlphaFoldDB" id="A0A6C0GCK1"/>
<proteinExistence type="predicted"/>
<reference evidence="2 3" key="1">
    <citation type="submission" date="2020-01" db="EMBL/GenBank/DDBJ databases">
        <authorList>
            <person name="Kim M.K."/>
        </authorList>
    </citation>
    <scope>NUCLEOTIDE SEQUENCE [LARGE SCALE GENOMIC DNA]</scope>
    <source>
        <strain evidence="2 3">172606-1</strain>
    </source>
</reference>
<name>A0A6C0GCK1_9BACT</name>
<gene>
    <name evidence="2" type="ORF">GXP67_02480</name>
</gene>
<dbReference type="InterPro" id="IPR025419">
    <property type="entry name" value="DUF4142"/>
</dbReference>
<keyword evidence="3" id="KW-1185">Reference proteome</keyword>
<sequence length="73" mass="8114">MWCFEIQSGQFAAQKSITVEVIDFAQQMITDHNIQAKEFDSLAGVKNVSVSKTLPAAKQAIVNRLNGESGYYF</sequence>
<feature type="domain" description="DUF4142" evidence="1">
    <location>
        <begin position="4"/>
        <end position="73"/>
    </location>
</feature>
<protein>
    <submittedName>
        <fullName evidence="2">DUF4142 domain-containing protein</fullName>
    </submittedName>
</protein>
<dbReference type="EMBL" id="CP048222">
    <property type="protein sequence ID" value="QHT65608.1"/>
    <property type="molecule type" value="Genomic_DNA"/>
</dbReference>
<accession>A0A6C0GCK1</accession>